<gene>
    <name evidence="2" type="ORF">DAPPUDRAFT_112937</name>
</gene>
<dbReference type="InParanoid" id="E9HDI3"/>
<dbReference type="AlphaFoldDB" id="E9HDI3"/>
<accession>E9HDI3</accession>
<evidence type="ECO:0000313" key="2">
    <source>
        <dbReference type="EMBL" id="EFX70206.1"/>
    </source>
</evidence>
<feature type="compositionally biased region" description="Acidic residues" evidence="1">
    <location>
        <begin position="61"/>
        <end position="70"/>
    </location>
</feature>
<dbReference type="HOGENOM" id="CLU_1564448_0_0_1"/>
<name>E9HDI3_DAPPU</name>
<organism evidence="2 3">
    <name type="scientific">Daphnia pulex</name>
    <name type="common">Water flea</name>
    <dbReference type="NCBI Taxonomy" id="6669"/>
    <lineage>
        <taxon>Eukaryota</taxon>
        <taxon>Metazoa</taxon>
        <taxon>Ecdysozoa</taxon>
        <taxon>Arthropoda</taxon>
        <taxon>Crustacea</taxon>
        <taxon>Branchiopoda</taxon>
        <taxon>Diplostraca</taxon>
        <taxon>Cladocera</taxon>
        <taxon>Anomopoda</taxon>
        <taxon>Daphniidae</taxon>
        <taxon>Daphnia</taxon>
    </lineage>
</organism>
<keyword evidence="3" id="KW-1185">Reference proteome</keyword>
<feature type="region of interest" description="Disordered" evidence="1">
    <location>
        <begin position="1"/>
        <end position="97"/>
    </location>
</feature>
<reference evidence="2 3" key="1">
    <citation type="journal article" date="2011" name="Science">
        <title>The ecoresponsive genome of Daphnia pulex.</title>
        <authorList>
            <person name="Colbourne J.K."/>
            <person name="Pfrender M.E."/>
            <person name="Gilbert D."/>
            <person name="Thomas W.K."/>
            <person name="Tucker A."/>
            <person name="Oakley T.H."/>
            <person name="Tokishita S."/>
            <person name="Aerts A."/>
            <person name="Arnold G.J."/>
            <person name="Basu M.K."/>
            <person name="Bauer D.J."/>
            <person name="Caceres C.E."/>
            <person name="Carmel L."/>
            <person name="Casola C."/>
            <person name="Choi J.H."/>
            <person name="Detter J.C."/>
            <person name="Dong Q."/>
            <person name="Dusheyko S."/>
            <person name="Eads B.D."/>
            <person name="Frohlich T."/>
            <person name="Geiler-Samerotte K.A."/>
            <person name="Gerlach D."/>
            <person name="Hatcher P."/>
            <person name="Jogdeo S."/>
            <person name="Krijgsveld J."/>
            <person name="Kriventseva E.V."/>
            <person name="Kultz D."/>
            <person name="Laforsch C."/>
            <person name="Lindquist E."/>
            <person name="Lopez J."/>
            <person name="Manak J.R."/>
            <person name="Muller J."/>
            <person name="Pangilinan J."/>
            <person name="Patwardhan R.P."/>
            <person name="Pitluck S."/>
            <person name="Pritham E.J."/>
            <person name="Rechtsteiner A."/>
            <person name="Rho M."/>
            <person name="Rogozin I.B."/>
            <person name="Sakarya O."/>
            <person name="Salamov A."/>
            <person name="Schaack S."/>
            <person name="Shapiro H."/>
            <person name="Shiga Y."/>
            <person name="Skalitzky C."/>
            <person name="Smith Z."/>
            <person name="Souvorov A."/>
            <person name="Sung W."/>
            <person name="Tang Z."/>
            <person name="Tsuchiya D."/>
            <person name="Tu H."/>
            <person name="Vos H."/>
            <person name="Wang M."/>
            <person name="Wolf Y.I."/>
            <person name="Yamagata H."/>
            <person name="Yamada T."/>
            <person name="Ye Y."/>
            <person name="Shaw J.R."/>
            <person name="Andrews J."/>
            <person name="Crease T.J."/>
            <person name="Tang H."/>
            <person name="Lucas S.M."/>
            <person name="Robertson H.M."/>
            <person name="Bork P."/>
            <person name="Koonin E.V."/>
            <person name="Zdobnov E.M."/>
            <person name="Grigoriev I.V."/>
            <person name="Lynch M."/>
            <person name="Boore J.L."/>
        </authorList>
    </citation>
    <scope>NUCLEOTIDE SEQUENCE [LARGE SCALE GENOMIC DNA]</scope>
</reference>
<dbReference type="EMBL" id="GL732624">
    <property type="protein sequence ID" value="EFX70206.1"/>
    <property type="molecule type" value="Genomic_DNA"/>
</dbReference>
<evidence type="ECO:0000313" key="3">
    <source>
        <dbReference type="Proteomes" id="UP000000305"/>
    </source>
</evidence>
<dbReference type="Proteomes" id="UP000000305">
    <property type="component" value="Unassembled WGS sequence"/>
</dbReference>
<feature type="compositionally biased region" description="Basic and acidic residues" evidence="1">
    <location>
        <begin position="71"/>
        <end position="94"/>
    </location>
</feature>
<evidence type="ECO:0000256" key="1">
    <source>
        <dbReference type="SAM" id="MobiDB-lite"/>
    </source>
</evidence>
<sequence>MKEDEKKMKEEEKKTKEKEDNDEVPPKPLPKLSILLKDFDDDENNPETPYYDWENLNYDRDCEDDQDEDQDKTGNDEPKSEKVEEATSEEKKVEEEDAGNVAATLSLYSLNFFAKFLRGGASGYSASGYTIIYHSGITGIHGQVLAKIKSSEQFYVLYNTKNIYRSAGKTA</sequence>
<feature type="compositionally biased region" description="Basic and acidic residues" evidence="1">
    <location>
        <begin position="1"/>
        <end position="19"/>
    </location>
</feature>
<dbReference type="KEGG" id="dpx:DAPPUDRAFT_112937"/>
<proteinExistence type="predicted"/>
<protein>
    <submittedName>
        <fullName evidence="2">Uncharacterized protein</fullName>
    </submittedName>
</protein>